<comment type="caution">
    <text evidence="1">The sequence shown here is derived from an EMBL/GenBank/DDBJ whole genome shotgun (WGS) entry which is preliminary data.</text>
</comment>
<proteinExistence type="predicted"/>
<dbReference type="Gene3D" id="3.80.10.10">
    <property type="entry name" value="Ribonuclease Inhibitor"/>
    <property type="match status" value="1"/>
</dbReference>
<dbReference type="SUPFAM" id="SSF52047">
    <property type="entry name" value="RNI-like"/>
    <property type="match status" value="1"/>
</dbReference>
<dbReference type="OrthoDB" id="2317425at2759"/>
<organism evidence="1 2">
    <name type="scientific">Choanephora cucurbitarum</name>
    <dbReference type="NCBI Taxonomy" id="101091"/>
    <lineage>
        <taxon>Eukaryota</taxon>
        <taxon>Fungi</taxon>
        <taxon>Fungi incertae sedis</taxon>
        <taxon>Mucoromycota</taxon>
        <taxon>Mucoromycotina</taxon>
        <taxon>Mucoromycetes</taxon>
        <taxon>Mucorales</taxon>
        <taxon>Mucorineae</taxon>
        <taxon>Choanephoraceae</taxon>
        <taxon>Choanephoroideae</taxon>
        <taxon>Choanephora</taxon>
    </lineage>
</organism>
<dbReference type="Proteomes" id="UP000093000">
    <property type="component" value="Unassembled WGS sequence"/>
</dbReference>
<name>A0A1C7MPZ2_9FUNG</name>
<reference evidence="1 2" key="1">
    <citation type="submission" date="2016-03" db="EMBL/GenBank/DDBJ databases">
        <title>Choanephora cucurbitarum.</title>
        <authorList>
            <person name="Min B."/>
            <person name="Park H."/>
            <person name="Park J.-H."/>
            <person name="Shin H.-D."/>
            <person name="Choi I.-G."/>
        </authorList>
    </citation>
    <scope>NUCLEOTIDE SEQUENCE [LARGE SCALE GENOMIC DNA]</scope>
    <source>
        <strain evidence="1 2">KUS-F28377</strain>
    </source>
</reference>
<dbReference type="EMBL" id="LUGH01002589">
    <property type="protein sequence ID" value="OBZ78519.1"/>
    <property type="molecule type" value="Genomic_DNA"/>
</dbReference>
<evidence type="ECO:0008006" key="3">
    <source>
        <dbReference type="Google" id="ProtNLM"/>
    </source>
</evidence>
<evidence type="ECO:0000313" key="1">
    <source>
        <dbReference type="EMBL" id="OBZ78519.1"/>
    </source>
</evidence>
<evidence type="ECO:0000313" key="2">
    <source>
        <dbReference type="Proteomes" id="UP000093000"/>
    </source>
</evidence>
<gene>
    <name evidence="1" type="ORF">A0J61_11853</name>
</gene>
<sequence>MKLLDLPNEVIVTIIQQAANLSAEIKSALSPWPYPEYNYASLQPIALCCRQLYTLSLPLLWKDKVFILPGPDDLQRTTDASVTATDILATPARFHHVHLGEYVRSLHRQLSNSPVFDLHNSMSIAQQVTHLRALRIDFHPQTRMAHYGLCYFAQHCPHLNELYLSHCRDTFDDFRSLIDFRPPLSSLVLESCTLKQNTYIALFELYSTSLSRIKFDQVEMEEESRHLLWQR</sequence>
<dbReference type="InterPro" id="IPR032675">
    <property type="entry name" value="LRR_dom_sf"/>
</dbReference>
<protein>
    <recommendedName>
        <fullName evidence="3">F-box domain-containing protein</fullName>
    </recommendedName>
</protein>
<keyword evidence="2" id="KW-1185">Reference proteome</keyword>
<feature type="non-terminal residue" evidence="1">
    <location>
        <position position="231"/>
    </location>
</feature>
<accession>A0A1C7MPZ2</accession>
<dbReference type="InParanoid" id="A0A1C7MPZ2"/>
<dbReference type="AlphaFoldDB" id="A0A1C7MPZ2"/>